<name>A0A252BR56_9PROT</name>
<organism evidence="2 3">
    <name type="scientific">Acetobacter okinawensis</name>
    <dbReference type="NCBI Taxonomy" id="1076594"/>
    <lineage>
        <taxon>Bacteria</taxon>
        <taxon>Pseudomonadati</taxon>
        <taxon>Pseudomonadota</taxon>
        <taxon>Alphaproteobacteria</taxon>
        <taxon>Acetobacterales</taxon>
        <taxon>Acetobacteraceae</taxon>
        <taxon>Acetobacter</taxon>
    </lineage>
</organism>
<feature type="compositionally biased region" description="Polar residues" evidence="1">
    <location>
        <begin position="177"/>
        <end position="189"/>
    </location>
</feature>
<dbReference type="Proteomes" id="UP000194931">
    <property type="component" value="Unassembled WGS sequence"/>
</dbReference>
<gene>
    <name evidence="2" type="ORF">HK26_11635</name>
</gene>
<evidence type="ECO:0008006" key="4">
    <source>
        <dbReference type="Google" id="ProtNLM"/>
    </source>
</evidence>
<sequence length="212" mass="22576">MRQTIPASAPTALVPLATLDDLKADLAITDTSQDSRLNGILLEASSMALAFIGRAIMRADWRDLITVAPGQSPHSLVLGRWPVVAIKALSVAQELWSADQLKSLNTDPDAGLIYPPDSSMTLWPPGEYVITYTAGYAAPGGNDPVTVPPDIQRAVRQVANSLWNSTGRDVLLKSETEQGVGSASWSSSAPGLGGMPQSSADLLIRYRRKGPR</sequence>
<evidence type="ECO:0000313" key="2">
    <source>
        <dbReference type="EMBL" id="OUJ10081.1"/>
    </source>
</evidence>
<dbReference type="InterPro" id="IPR021146">
    <property type="entry name" value="Phage_gp6-like_head-tail"/>
</dbReference>
<dbReference type="RefSeq" id="WP_086640091.1">
    <property type="nucleotide sequence ID" value="NZ_JOPJ01000061.1"/>
</dbReference>
<proteinExistence type="predicted"/>
<keyword evidence="3" id="KW-1185">Reference proteome</keyword>
<accession>A0A252BR56</accession>
<feature type="region of interest" description="Disordered" evidence="1">
    <location>
        <begin position="175"/>
        <end position="212"/>
    </location>
</feature>
<dbReference type="AlphaFoldDB" id="A0A252BR56"/>
<dbReference type="Pfam" id="PF05135">
    <property type="entry name" value="Phage_connect_1"/>
    <property type="match status" value="1"/>
</dbReference>
<reference evidence="3" key="1">
    <citation type="submission" date="2014-06" db="EMBL/GenBank/DDBJ databases">
        <authorList>
            <person name="Winans N.J."/>
            <person name="Newell P.D."/>
            <person name="Douglas A.E."/>
        </authorList>
    </citation>
    <scope>NUCLEOTIDE SEQUENCE [LARGE SCALE GENOMIC DNA]</scope>
</reference>
<evidence type="ECO:0000256" key="1">
    <source>
        <dbReference type="SAM" id="MobiDB-lite"/>
    </source>
</evidence>
<dbReference type="OrthoDB" id="7258959at2"/>
<evidence type="ECO:0000313" key="3">
    <source>
        <dbReference type="Proteomes" id="UP000194931"/>
    </source>
</evidence>
<comment type="caution">
    <text evidence="2">The sequence shown here is derived from an EMBL/GenBank/DDBJ whole genome shotgun (WGS) entry which is preliminary data.</text>
</comment>
<protein>
    <recommendedName>
        <fullName evidence="4">Phage associated protein</fullName>
    </recommendedName>
</protein>
<dbReference type="EMBL" id="JOPJ01000061">
    <property type="protein sequence ID" value="OUJ10081.1"/>
    <property type="molecule type" value="Genomic_DNA"/>
</dbReference>